<evidence type="ECO:0000313" key="2">
    <source>
        <dbReference type="Proteomes" id="UP000664032"/>
    </source>
</evidence>
<reference evidence="1" key="1">
    <citation type="submission" date="2021-10" db="EMBL/GenBank/DDBJ databases">
        <title>Psilocybe cubensis genome.</title>
        <authorList>
            <person name="Mckernan K.J."/>
            <person name="Crawford S."/>
            <person name="Trippe A."/>
            <person name="Kane L.T."/>
            <person name="Mclaughlin S."/>
        </authorList>
    </citation>
    <scope>NUCLEOTIDE SEQUENCE</scope>
    <source>
        <strain evidence="1">MGC-MH-2018</strain>
    </source>
</reference>
<protein>
    <submittedName>
        <fullName evidence="1">UDP-N-acetylglucosamine transferase subunit ALG14</fullName>
    </submittedName>
</protein>
<evidence type="ECO:0000313" key="1">
    <source>
        <dbReference type="EMBL" id="KAH9485438.1"/>
    </source>
</evidence>
<comment type="caution">
    <text evidence="1">The sequence shown here is derived from an EMBL/GenBank/DDBJ whole genome shotgun (WGS) entry which is preliminary data.</text>
</comment>
<keyword evidence="2" id="KW-1185">Reference proteome</keyword>
<keyword evidence="1" id="KW-0808">Transferase</keyword>
<gene>
    <name evidence="1" type="ORF">JR316_0002346</name>
</gene>
<organism evidence="1 2">
    <name type="scientific">Psilocybe cubensis</name>
    <name type="common">Psychedelic mushroom</name>
    <name type="synonym">Stropharia cubensis</name>
    <dbReference type="NCBI Taxonomy" id="181762"/>
    <lineage>
        <taxon>Eukaryota</taxon>
        <taxon>Fungi</taxon>
        <taxon>Dikarya</taxon>
        <taxon>Basidiomycota</taxon>
        <taxon>Agaricomycotina</taxon>
        <taxon>Agaricomycetes</taxon>
        <taxon>Agaricomycetidae</taxon>
        <taxon>Agaricales</taxon>
        <taxon>Agaricineae</taxon>
        <taxon>Strophariaceae</taxon>
        <taxon>Psilocybe</taxon>
    </lineage>
</organism>
<accession>A0ACB8HBY2</accession>
<name>A0ACB8HBY2_PSICU</name>
<sequence>MIFLVIILVLFLYRAFSILPNKSRKPKRLSVGKNSCSIAVFLGSGGHTNEALLLISALDVDRYGPRTYIVSSGDDLSVQKAIKFESQISEGNKSNYYMLSIPRARRVHQSLLTVPASTAYSFIYCVYCLAFRPLFDPNTPGYPDVLLLNGPGTCFVLCLAVYVNKFLGLHAPLIIYIETFARVKSLSLSAKLIRPLADRSVGFVLKAI</sequence>
<proteinExistence type="predicted"/>
<dbReference type="Proteomes" id="UP000664032">
    <property type="component" value="Unassembled WGS sequence"/>
</dbReference>
<dbReference type="EMBL" id="JAFIQS020000002">
    <property type="protein sequence ID" value="KAH9485438.1"/>
    <property type="molecule type" value="Genomic_DNA"/>
</dbReference>